<accession>A0A0G1U2F6</accession>
<organism evidence="2 3">
    <name type="scientific">Candidatus Gottesmanbacteria bacterium GW2011_GWA2_47_9</name>
    <dbReference type="NCBI Taxonomy" id="1618445"/>
    <lineage>
        <taxon>Bacteria</taxon>
        <taxon>Candidatus Gottesmaniibacteriota</taxon>
    </lineage>
</organism>
<dbReference type="PANTHER" id="PTHR21666">
    <property type="entry name" value="PEPTIDASE-RELATED"/>
    <property type="match status" value="1"/>
</dbReference>
<evidence type="ECO:0000313" key="2">
    <source>
        <dbReference type="EMBL" id="KKU88226.1"/>
    </source>
</evidence>
<comment type="caution">
    <text evidence="2">The sequence shown here is derived from an EMBL/GenBank/DDBJ whole genome shotgun (WGS) entry which is preliminary data.</text>
</comment>
<dbReference type="Proteomes" id="UP000034739">
    <property type="component" value="Unassembled WGS sequence"/>
</dbReference>
<gene>
    <name evidence="2" type="ORF">UY16_C0011G0019</name>
</gene>
<dbReference type="InterPro" id="IPR036388">
    <property type="entry name" value="WH-like_DNA-bd_sf"/>
</dbReference>
<evidence type="ECO:0000313" key="3">
    <source>
        <dbReference type="Proteomes" id="UP000034739"/>
    </source>
</evidence>
<dbReference type="Pfam" id="PF01551">
    <property type="entry name" value="Peptidase_M23"/>
    <property type="match status" value="1"/>
</dbReference>
<dbReference type="InterPro" id="IPR011055">
    <property type="entry name" value="Dup_hybrid_motif"/>
</dbReference>
<feature type="domain" description="M23ase beta-sheet core" evidence="1">
    <location>
        <begin position="39"/>
        <end position="126"/>
    </location>
</feature>
<dbReference type="AlphaFoldDB" id="A0A0G1U2F6"/>
<name>A0A0G1U2F6_9BACT</name>
<evidence type="ECO:0000259" key="1">
    <source>
        <dbReference type="Pfam" id="PF01551"/>
    </source>
</evidence>
<dbReference type="InterPro" id="IPR050570">
    <property type="entry name" value="Cell_wall_metabolism_enzyme"/>
</dbReference>
<dbReference type="GO" id="GO:0004222">
    <property type="term" value="F:metalloendopeptidase activity"/>
    <property type="evidence" value="ECO:0007669"/>
    <property type="project" value="TreeGrafter"/>
</dbReference>
<dbReference type="EMBL" id="LCOY01000011">
    <property type="protein sequence ID" value="KKU88226.1"/>
    <property type="molecule type" value="Genomic_DNA"/>
</dbReference>
<dbReference type="Gene3D" id="2.70.70.10">
    <property type="entry name" value="Glucose Permease (Domain IIA)"/>
    <property type="match status" value="1"/>
</dbReference>
<dbReference type="InterPro" id="IPR016047">
    <property type="entry name" value="M23ase_b-sheet_dom"/>
</dbReference>
<dbReference type="PANTHER" id="PTHR21666:SF270">
    <property type="entry name" value="MUREIN HYDROLASE ACTIVATOR ENVC"/>
    <property type="match status" value="1"/>
</dbReference>
<reference evidence="2 3" key="1">
    <citation type="journal article" date="2015" name="Nature">
        <title>rRNA introns, odd ribosomes, and small enigmatic genomes across a large radiation of phyla.</title>
        <authorList>
            <person name="Brown C.T."/>
            <person name="Hug L.A."/>
            <person name="Thomas B.C."/>
            <person name="Sharon I."/>
            <person name="Castelle C.J."/>
            <person name="Singh A."/>
            <person name="Wilkins M.J."/>
            <person name="Williams K.H."/>
            <person name="Banfield J.F."/>
        </authorList>
    </citation>
    <scope>NUCLEOTIDE SEQUENCE [LARGE SCALE GENOMIC DNA]</scope>
</reference>
<protein>
    <submittedName>
        <fullName evidence="2">Peptidase M23 family protein</fullName>
    </submittedName>
</protein>
<dbReference type="SUPFAM" id="SSF51261">
    <property type="entry name" value="Duplicated hybrid motif"/>
    <property type="match status" value="1"/>
</dbReference>
<dbReference type="Gene3D" id="1.10.10.10">
    <property type="entry name" value="Winged helix-like DNA-binding domain superfamily/Winged helix DNA-binding domain"/>
    <property type="match status" value="1"/>
</dbReference>
<dbReference type="CDD" id="cd12797">
    <property type="entry name" value="M23_peptidase"/>
    <property type="match status" value="1"/>
</dbReference>
<proteinExistence type="predicted"/>
<sequence>MDITLRLPFEGDFPVTFSFGALPDDPAILDKFNDWGIAGHHGIDFGLPLGTPVLSTDQGTVSQAGENGDWGISVTIAHPWGESLYAHLSAADVAVGQTVEAGATIGTSGATGAAFGPHLHFGIRPEDYNPNNSYLGFIDPTPFFSQDKDHGQPNSHFHKTLEEFRHKANEIRNKRQHERQEKIVELARGFPVTNAMVQSQFGVSRQTASKDLAALVKTGSLSRLGRGRKSAYTHTEQN</sequence>